<dbReference type="GO" id="GO:0003735">
    <property type="term" value="F:structural constituent of ribosome"/>
    <property type="evidence" value="ECO:0007669"/>
    <property type="project" value="InterPro"/>
</dbReference>
<dbReference type="EMBL" id="KZ987735">
    <property type="protein sequence ID" value="RKP15397.1"/>
    <property type="molecule type" value="Genomic_DNA"/>
</dbReference>
<evidence type="ECO:0000256" key="4">
    <source>
        <dbReference type="SAM" id="MobiDB-lite"/>
    </source>
</evidence>
<dbReference type="GO" id="GO:0006412">
    <property type="term" value="P:translation"/>
    <property type="evidence" value="ECO:0007669"/>
    <property type="project" value="InterPro"/>
</dbReference>
<dbReference type="Gene3D" id="2.30.30.790">
    <property type="match status" value="1"/>
</dbReference>
<dbReference type="Proteomes" id="UP000267251">
    <property type="component" value="Unassembled WGS sequence"/>
</dbReference>
<feature type="non-terminal residue" evidence="5">
    <location>
        <position position="1"/>
    </location>
</feature>
<proteinExistence type="inferred from homology"/>
<keyword evidence="2" id="KW-0689">Ribosomal protein</keyword>
<organism evidence="5 6">
    <name type="scientific">Piptocephalis cylindrospora</name>
    <dbReference type="NCBI Taxonomy" id="1907219"/>
    <lineage>
        <taxon>Eukaryota</taxon>
        <taxon>Fungi</taxon>
        <taxon>Fungi incertae sedis</taxon>
        <taxon>Zoopagomycota</taxon>
        <taxon>Zoopagomycotina</taxon>
        <taxon>Zoopagomycetes</taxon>
        <taxon>Zoopagales</taxon>
        <taxon>Piptocephalidaceae</taxon>
        <taxon>Piptocephalis</taxon>
    </lineage>
</organism>
<evidence type="ECO:0000313" key="6">
    <source>
        <dbReference type="Proteomes" id="UP000267251"/>
    </source>
</evidence>
<protein>
    <submittedName>
        <fullName evidence="5">Translation protein SH3-like domain-containing protein</fullName>
    </submittedName>
</protein>
<dbReference type="PANTHER" id="PTHR15680:SF9">
    <property type="entry name" value="LARGE RIBOSOMAL SUBUNIT PROTEIN BL19M"/>
    <property type="match status" value="1"/>
</dbReference>
<dbReference type="InterPro" id="IPR001857">
    <property type="entry name" value="Ribosomal_bL19"/>
</dbReference>
<dbReference type="GO" id="GO:0005762">
    <property type="term" value="C:mitochondrial large ribosomal subunit"/>
    <property type="evidence" value="ECO:0007669"/>
    <property type="project" value="TreeGrafter"/>
</dbReference>
<dbReference type="InterPro" id="IPR008991">
    <property type="entry name" value="Translation_prot_SH3-like_sf"/>
</dbReference>
<reference evidence="6" key="1">
    <citation type="journal article" date="2018" name="Nat. Microbiol.">
        <title>Leveraging single-cell genomics to expand the fungal tree of life.</title>
        <authorList>
            <person name="Ahrendt S.R."/>
            <person name="Quandt C.A."/>
            <person name="Ciobanu D."/>
            <person name="Clum A."/>
            <person name="Salamov A."/>
            <person name="Andreopoulos B."/>
            <person name="Cheng J.F."/>
            <person name="Woyke T."/>
            <person name="Pelin A."/>
            <person name="Henrissat B."/>
            <person name="Reynolds N.K."/>
            <person name="Benny G.L."/>
            <person name="Smith M.E."/>
            <person name="James T.Y."/>
            <person name="Grigoriev I.V."/>
        </authorList>
    </citation>
    <scope>NUCLEOTIDE SEQUENCE [LARGE SCALE GENOMIC DNA]</scope>
</reference>
<evidence type="ECO:0000256" key="1">
    <source>
        <dbReference type="ARBA" id="ARBA00005781"/>
    </source>
</evidence>
<name>A0A4P9Y8B2_9FUNG</name>
<evidence type="ECO:0000256" key="2">
    <source>
        <dbReference type="ARBA" id="ARBA00022980"/>
    </source>
</evidence>
<evidence type="ECO:0000313" key="5">
    <source>
        <dbReference type="EMBL" id="RKP15397.1"/>
    </source>
</evidence>
<dbReference type="PANTHER" id="PTHR15680">
    <property type="entry name" value="RIBOSOMAL PROTEIN L19"/>
    <property type="match status" value="1"/>
</dbReference>
<dbReference type="SUPFAM" id="SSF50104">
    <property type="entry name" value="Translation proteins SH3-like domain"/>
    <property type="match status" value="1"/>
</dbReference>
<dbReference type="AlphaFoldDB" id="A0A4P9Y8B2"/>
<keyword evidence="6" id="KW-1185">Reference proteome</keyword>
<dbReference type="PRINTS" id="PR00061">
    <property type="entry name" value="RIBOSOMALL19"/>
</dbReference>
<feature type="region of interest" description="Disordered" evidence="4">
    <location>
        <begin position="28"/>
        <end position="59"/>
    </location>
</feature>
<dbReference type="Pfam" id="PF01245">
    <property type="entry name" value="Ribosomal_L19"/>
    <property type="match status" value="1"/>
</dbReference>
<accession>A0A4P9Y8B2</accession>
<sequence>PLPTPSLKGKDIMSVVREENLARLDPSGARTAMVDRSSPTRLRPGDTVRVTSHRSMTHPTSTLSFSGIILAISRRGPESTITIRNIVQQLGVEMRYPVYSPMVKAIDVLARGKGYRRAKLYYLRDQPGKTFSRVSRKAMSKQ</sequence>
<keyword evidence="3" id="KW-0687">Ribonucleoprotein</keyword>
<comment type="similarity">
    <text evidence="1">Belongs to the bacterial ribosomal protein bL19 family.</text>
</comment>
<dbReference type="OrthoDB" id="432645at2759"/>
<evidence type="ECO:0000256" key="3">
    <source>
        <dbReference type="ARBA" id="ARBA00023274"/>
    </source>
</evidence>
<gene>
    <name evidence="5" type="ORF">BJ684DRAFT_7060</name>
</gene>
<dbReference type="InterPro" id="IPR038657">
    <property type="entry name" value="Ribosomal_bL19_sf"/>
</dbReference>